<proteinExistence type="inferred from homology"/>
<sequence>MDSSQSSKQIKQMVNFILQEAHEKANEIHIKTEHDFNLEKQMLVHNAKLRIQEEYTQKEKDREVQDRIARSSKVGAARVKKMVQRDDLLKDLQERSLQACKQQASGPQYEQLLQKLMVQGLIKMGEKDVQVLARQVDVQACKRVSQAAVQEYYDVMKKEANQDVDGVTLMVNEKAEKMLSANTSGGIVMTASHGRIVLDNTFDTRLQLAYSELLPQVRGKLFPVV</sequence>
<evidence type="ECO:0000256" key="1">
    <source>
        <dbReference type="ARBA" id="ARBA00005901"/>
    </source>
</evidence>
<organism evidence="4">
    <name type="scientific">Fibrocapsa japonica</name>
    <dbReference type="NCBI Taxonomy" id="94617"/>
    <lineage>
        <taxon>Eukaryota</taxon>
        <taxon>Sar</taxon>
        <taxon>Stramenopiles</taxon>
        <taxon>Ochrophyta</taxon>
        <taxon>Raphidophyceae</taxon>
        <taxon>Chattonellales</taxon>
        <taxon>Chattonellaceae</taxon>
        <taxon>Fibrocapsa</taxon>
    </lineage>
</organism>
<reference evidence="4" key="1">
    <citation type="submission" date="2021-01" db="EMBL/GenBank/DDBJ databases">
        <authorList>
            <person name="Corre E."/>
            <person name="Pelletier E."/>
            <person name="Niang G."/>
            <person name="Scheremetjew M."/>
            <person name="Finn R."/>
            <person name="Kale V."/>
            <person name="Holt S."/>
            <person name="Cochrane G."/>
            <person name="Meng A."/>
            <person name="Brown T."/>
            <person name="Cohen L."/>
        </authorList>
    </citation>
    <scope>NUCLEOTIDE SEQUENCE</scope>
    <source>
        <strain evidence="4">CCMP1661</strain>
    </source>
</reference>
<evidence type="ECO:0008006" key="5">
    <source>
        <dbReference type="Google" id="ProtNLM"/>
    </source>
</evidence>
<evidence type="ECO:0000256" key="2">
    <source>
        <dbReference type="ARBA" id="ARBA00022448"/>
    </source>
</evidence>
<dbReference type="Pfam" id="PF01991">
    <property type="entry name" value="vATP-synt_E"/>
    <property type="match status" value="1"/>
</dbReference>
<dbReference type="GO" id="GO:0033178">
    <property type="term" value="C:proton-transporting two-sector ATPase complex, catalytic domain"/>
    <property type="evidence" value="ECO:0007669"/>
    <property type="project" value="InterPro"/>
</dbReference>
<keyword evidence="3" id="KW-0406">Ion transport</keyword>
<dbReference type="GO" id="GO:0046961">
    <property type="term" value="F:proton-transporting ATPase activity, rotational mechanism"/>
    <property type="evidence" value="ECO:0007669"/>
    <property type="project" value="InterPro"/>
</dbReference>
<gene>
    <name evidence="4" type="ORF">FJAP1339_LOCUS6726</name>
</gene>
<dbReference type="EMBL" id="HBHR01013644">
    <property type="protein sequence ID" value="CAD9864915.1"/>
    <property type="molecule type" value="Transcribed_RNA"/>
</dbReference>
<dbReference type="PANTHER" id="PTHR45715">
    <property type="entry name" value="ATPASE H+-TRANSPORTING V1 SUBUNIT E1A-RELATED"/>
    <property type="match status" value="1"/>
</dbReference>
<protein>
    <recommendedName>
        <fullName evidence="5">V-type proton ATPase subunit E</fullName>
    </recommendedName>
</protein>
<evidence type="ECO:0000256" key="3">
    <source>
        <dbReference type="ARBA" id="ARBA00023065"/>
    </source>
</evidence>
<comment type="similarity">
    <text evidence="1">Belongs to the V-ATPase E subunit family.</text>
</comment>
<dbReference type="InterPro" id="IPR038495">
    <property type="entry name" value="ATPase_E_C"/>
</dbReference>
<keyword evidence="2" id="KW-0813">Transport</keyword>
<name>A0A7S2UZV8_9STRA</name>
<dbReference type="InterPro" id="IPR002842">
    <property type="entry name" value="ATPase_V1_Esu"/>
</dbReference>
<dbReference type="Gene3D" id="6.10.250.1620">
    <property type="match status" value="1"/>
</dbReference>
<accession>A0A7S2UZV8</accession>
<evidence type="ECO:0000313" key="4">
    <source>
        <dbReference type="EMBL" id="CAD9864915.1"/>
    </source>
</evidence>
<dbReference type="Gene3D" id="3.30.2320.30">
    <property type="entry name" value="ATP synthase, E subunit, C-terminal"/>
    <property type="match status" value="1"/>
</dbReference>
<dbReference type="AlphaFoldDB" id="A0A7S2UZV8"/>
<dbReference type="SUPFAM" id="SSF160527">
    <property type="entry name" value="V-type ATPase subunit E-like"/>
    <property type="match status" value="1"/>
</dbReference>